<dbReference type="PROSITE" id="PS51186">
    <property type="entry name" value="GNAT"/>
    <property type="match status" value="1"/>
</dbReference>
<dbReference type="AlphaFoldDB" id="A0A919E7K1"/>
<organism evidence="4 5">
    <name type="scientific">Kordiimonas sediminis</name>
    <dbReference type="NCBI Taxonomy" id="1735581"/>
    <lineage>
        <taxon>Bacteria</taxon>
        <taxon>Pseudomonadati</taxon>
        <taxon>Pseudomonadota</taxon>
        <taxon>Alphaproteobacteria</taxon>
        <taxon>Kordiimonadales</taxon>
        <taxon>Kordiimonadaceae</taxon>
        <taxon>Kordiimonas</taxon>
    </lineage>
</organism>
<evidence type="ECO:0000313" key="4">
    <source>
        <dbReference type="EMBL" id="GHF20283.1"/>
    </source>
</evidence>
<keyword evidence="1" id="KW-0808">Transferase</keyword>
<dbReference type="Pfam" id="PF13673">
    <property type="entry name" value="Acetyltransf_10"/>
    <property type="match status" value="1"/>
</dbReference>
<dbReference type="InterPro" id="IPR016181">
    <property type="entry name" value="Acyl_CoA_acyltransferase"/>
</dbReference>
<proteinExistence type="predicted"/>
<comment type="caution">
    <text evidence="4">The sequence shown here is derived from an EMBL/GenBank/DDBJ whole genome shotgun (WGS) entry which is preliminary data.</text>
</comment>
<dbReference type="InterPro" id="IPR000182">
    <property type="entry name" value="GNAT_dom"/>
</dbReference>
<name>A0A919E7K1_9PROT</name>
<protein>
    <recommendedName>
        <fullName evidence="3">N-acetyltransferase domain-containing protein</fullName>
    </recommendedName>
</protein>
<dbReference type="GO" id="GO:0016747">
    <property type="term" value="F:acyltransferase activity, transferring groups other than amino-acyl groups"/>
    <property type="evidence" value="ECO:0007669"/>
    <property type="project" value="InterPro"/>
</dbReference>
<evidence type="ECO:0000256" key="1">
    <source>
        <dbReference type="ARBA" id="ARBA00022679"/>
    </source>
</evidence>
<keyword evidence="2" id="KW-0012">Acyltransferase</keyword>
<dbReference type="EMBL" id="BNCI01000001">
    <property type="protein sequence ID" value="GHF20283.1"/>
    <property type="molecule type" value="Genomic_DNA"/>
</dbReference>
<gene>
    <name evidence="4" type="ORF">GCM10017044_13890</name>
</gene>
<dbReference type="Gene3D" id="3.40.630.30">
    <property type="match status" value="1"/>
</dbReference>
<reference evidence="4" key="1">
    <citation type="journal article" date="2014" name="Int. J. Syst. Evol. Microbiol.">
        <title>Complete genome sequence of Corynebacterium casei LMG S-19264T (=DSM 44701T), isolated from a smear-ripened cheese.</title>
        <authorList>
            <consortium name="US DOE Joint Genome Institute (JGI-PGF)"/>
            <person name="Walter F."/>
            <person name="Albersmeier A."/>
            <person name="Kalinowski J."/>
            <person name="Ruckert C."/>
        </authorList>
    </citation>
    <scope>NUCLEOTIDE SEQUENCE</scope>
    <source>
        <strain evidence="4">KCTC 42590</strain>
    </source>
</reference>
<reference evidence="4" key="2">
    <citation type="submission" date="2020-09" db="EMBL/GenBank/DDBJ databases">
        <authorList>
            <person name="Sun Q."/>
            <person name="Kim S."/>
        </authorList>
    </citation>
    <scope>NUCLEOTIDE SEQUENCE</scope>
    <source>
        <strain evidence="4">KCTC 42590</strain>
    </source>
</reference>
<sequence>MTLHIKPATNADIQKLPDICYATIRRCYPTIIGADTVETYTKSGAVPSYFSQNKDTTLCLYSDDQLIGAGTYRDNRVDLMMIHHQMHRSGAGSRLLAALEDILLKTHKRLTLDCFTNNLQAMNFYQKHGWKPVRQFQDEYDIHYTVLEKSTPPA</sequence>
<dbReference type="PANTHER" id="PTHR43877">
    <property type="entry name" value="AMINOALKYLPHOSPHONATE N-ACETYLTRANSFERASE-RELATED-RELATED"/>
    <property type="match status" value="1"/>
</dbReference>
<feature type="domain" description="N-acetyltransferase" evidence="3">
    <location>
        <begin position="3"/>
        <end position="153"/>
    </location>
</feature>
<dbReference type="CDD" id="cd04301">
    <property type="entry name" value="NAT_SF"/>
    <property type="match status" value="1"/>
</dbReference>
<accession>A0A919E7K1</accession>
<dbReference type="Proteomes" id="UP000630923">
    <property type="component" value="Unassembled WGS sequence"/>
</dbReference>
<dbReference type="InterPro" id="IPR050832">
    <property type="entry name" value="Bact_Acetyltransf"/>
</dbReference>
<evidence type="ECO:0000313" key="5">
    <source>
        <dbReference type="Proteomes" id="UP000630923"/>
    </source>
</evidence>
<dbReference type="RefSeq" id="WP_191251195.1">
    <property type="nucleotide sequence ID" value="NZ_BNCI01000001.1"/>
</dbReference>
<dbReference type="SUPFAM" id="SSF55729">
    <property type="entry name" value="Acyl-CoA N-acyltransferases (Nat)"/>
    <property type="match status" value="1"/>
</dbReference>
<evidence type="ECO:0000259" key="3">
    <source>
        <dbReference type="PROSITE" id="PS51186"/>
    </source>
</evidence>
<evidence type="ECO:0000256" key="2">
    <source>
        <dbReference type="ARBA" id="ARBA00023315"/>
    </source>
</evidence>
<keyword evidence="5" id="KW-1185">Reference proteome</keyword>